<evidence type="ECO:0000313" key="2">
    <source>
        <dbReference type="EMBL" id="CAH7667143.1"/>
    </source>
</evidence>
<evidence type="ECO:0000313" key="3">
    <source>
        <dbReference type="Proteomes" id="UP001153365"/>
    </source>
</evidence>
<accession>A0AAV0AG51</accession>
<comment type="caution">
    <text evidence="2">The sequence shown here is derived from an EMBL/GenBank/DDBJ whole genome shotgun (WGS) entry which is preliminary data.</text>
</comment>
<gene>
    <name evidence="2" type="ORF">PPACK8108_LOCUS1528</name>
</gene>
<dbReference type="AlphaFoldDB" id="A0AAV0AG51"/>
<sequence>MDWLEQKRVKFRLKEEAKEIKGDIKWIEQTRVDFRQMEHGRKASFRMMRSSKSKSENDEIEQNRVSLVSRKGRFRLKEQAEESKGEMDWLEQKRVKFRLKEEAKEIEITQGGATGDILWKCLLCNSRATTNICKHSLTDIHKAQVREVEKRNAINDIKSTSDSENDDMENYLQENNLDIEDQDKNSESFGYDSANDLDSDLSDTYSSSSEGGESNEDILPEKDDIYGNERTDSTWFPFKKKEELGNPLVSNHLDFYSEDAQGKNLKEILADNLCKPYNEITVDGGESLASKCKNALQEKLPEKTEVIQLPNHWRVKAQGKMIRHVPLNFYADDTSGNLSKQWNKHISIFMSLAGLPPHFSNLEFNTLFFGTSNIASALELFTPVNEELNKLSTTEFSAFDFSIQEDVLVLPVVLLFMAESPMHAEITSTMSPNISLQPCRICNLKADKKKEKKTAVYVEKFLGHNLNGFLFQTELRSWTATKDNIYYTWEMIQRGAPKTQIQKSITELGVKDVLNQAVIKILKENQDTKLIFKINKFQEEKIQELFNPFFELKGFDGHKDTPVEVLHVVLLGGVKYLHRDLISSLSIGKKDELVARLQSFDTNNLNIPSIKAKYLVQHYSSLVGKDFKILIQTAPFVIFPLIEESRHQIWISFCLLCSVIFQTHISDLQKYLSLLHYFTQDFLLRLISSNAQWINKPKFHILLHLSQSIERFGPAILFATEKFESYNGVVRQASIHSNRQSPSHDIANNFQTYSALRFCLSGVDDISHQKIHLHCQQCQILQIDTFYGMRTLKKTSTEEIVSARNVISGLYVQHHCVGAKCLIKRTLARKVERQQTDMMLKEVHHNHDFNLYVINTASLRAQEAHHAPAMIPTPETQALDALNAVHDGLSEWKKNKSNAPESMTSIDPYLQ</sequence>
<dbReference type="EMBL" id="CALTRL010000205">
    <property type="protein sequence ID" value="CAH7667143.1"/>
    <property type="molecule type" value="Genomic_DNA"/>
</dbReference>
<dbReference type="PANTHER" id="PTHR31912">
    <property type="entry name" value="IP13529P"/>
    <property type="match status" value="1"/>
</dbReference>
<protein>
    <submittedName>
        <fullName evidence="2">Uncharacterized protein</fullName>
    </submittedName>
</protein>
<reference evidence="2" key="1">
    <citation type="submission" date="2022-06" db="EMBL/GenBank/DDBJ databases">
        <authorList>
            <consortium name="SYNGENTA / RWTH Aachen University"/>
        </authorList>
    </citation>
    <scope>NUCLEOTIDE SEQUENCE</scope>
</reference>
<feature type="region of interest" description="Disordered" evidence="1">
    <location>
        <begin position="175"/>
        <end position="226"/>
    </location>
</feature>
<name>A0AAV0AG51_PHAPC</name>
<evidence type="ECO:0000256" key="1">
    <source>
        <dbReference type="SAM" id="MobiDB-lite"/>
    </source>
</evidence>
<feature type="region of interest" description="Disordered" evidence="1">
    <location>
        <begin position="892"/>
        <end position="911"/>
    </location>
</feature>
<dbReference type="Proteomes" id="UP001153365">
    <property type="component" value="Unassembled WGS sequence"/>
</dbReference>
<dbReference type="PANTHER" id="PTHR31912:SF34">
    <property type="entry name" value="NOTOCHORD-RELATED PROTEIN"/>
    <property type="match status" value="1"/>
</dbReference>
<feature type="compositionally biased region" description="Low complexity" evidence="1">
    <location>
        <begin position="202"/>
        <end position="212"/>
    </location>
</feature>
<proteinExistence type="predicted"/>
<keyword evidence="3" id="KW-1185">Reference proteome</keyword>
<organism evidence="2 3">
    <name type="scientific">Phakopsora pachyrhizi</name>
    <name type="common">Asian soybean rust disease fungus</name>
    <dbReference type="NCBI Taxonomy" id="170000"/>
    <lineage>
        <taxon>Eukaryota</taxon>
        <taxon>Fungi</taxon>
        <taxon>Dikarya</taxon>
        <taxon>Basidiomycota</taxon>
        <taxon>Pucciniomycotina</taxon>
        <taxon>Pucciniomycetes</taxon>
        <taxon>Pucciniales</taxon>
        <taxon>Phakopsoraceae</taxon>
        <taxon>Phakopsora</taxon>
    </lineage>
</organism>